<organism evidence="1 2">
    <name type="scientific">Candidatus Berkelbacteria bacterium CG08_land_8_20_14_0_20_39_8</name>
    <dbReference type="NCBI Taxonomy" id="1974511"/>
    <lineage>
        <taxon>Bacteria</taxon>
        <taxon>Candidatus Berkelbacteria</taxon>
    </lineage>
</organism>
<protein>
    <submittedName>
        <fullName evidence="1">Uncharacterized protein</fullName>
    </submittedName>
</protein>
<accession>A0A2M6YBK6</accession>
<proteinExistence type="predicted"/>
<sequence length="73" mass="8055">MMAVARTTKIFFIKSSLAVDSLRSLLHQLPRGFVPNDVAKIQPTKASKISTIAPFKEKSHAAKALWDISFKGL</sequence>
<evidence type="ECO:0000313" key="1">
    <source>
        <dbReference type="EMBL" id="PIU24091.1"/>
    </source>
</evidence>
<reference evidence="2" key="1">
    <citation type="submission" date="2017-09" db="EMBL/GenBank/DDBJ databases">
        <title>Depth-based differentiation of microbial function through sediment-hosted aquifers and enrichment of novel symbionts in the deep terrestrial subsurface.</title>
        <authorList>
            <person name="Probst A.J."/>
            <person name="Ladd B."/>
            <person name="Jarett J.K."/>
            <person name="Geller-Mcgrath D.E."/>
            <person name="Sieber C.M.K."/>
            <person name="Emerson J.B."/>
            <person name="Anantharaman K."/>
            <person name="Thomas B.C."/>
            <person name="Malmstrom R."/>
            <person name="Stieglmeier M."/>
            <person name="Klingl A."/>
            <person name="Woyke T."/>
            <person name="Ryan C.M."/>
            <person name="Banfield J.F."/>
        </authorList>
    </citation>
    <scope>NUCLEOTIDE SEQUENCE [LARGE SCALE GENOMIC DNA]</scope>
</reference>
<dbReference type="Proteomes" id="UP000229896">
    <property type="component" value="Unassembled WGS sequence"/>
</dbReference>
<dbReference type="AlphaFoldDB" id="A0A2M6YBK6"/>
<gene>
    <name evidence="1" type="ORF">COT12_02875</name>
</gene>
<dbReference type="EMBL" id="PEXI01000091">
    <property type="protein sequence ID" value="PIU24091.1"/>
    <property type="molecule type" value="Genomic_DNA"/>
</dbReference>
<evidence type="ECO:0000313" key="2">
    <source>
        <dbReference type="Proteomes" id="UP000229896"/>
    </source>
</evidence>
<comment type="caution">
    <text evidence="1">The sequence shown here is derived from an EMBL/GenBank/DDBJ whole genome shotgun (WGS) entry which is preliminary data.</text>
</comment>
<name>A0A2M6YBK6_9BACT</name>